<evidence type="ECO:0000313" key="2">
    <source>
        <dbReference type="EMBL" id="NSG84991.1"/>
    </source>
</evidence>
<reference evidence="2 3" key="1">
    <citation type="journal article" date="2020" name="Cell Host Microbe">
        <title>Functional and Genomic Variation between Human-Derived Isolates of Lachnospiraceae Reveals Inter- and Intra-Species Diversity.</title>
        <authorList>
            <person name="Sorbara M.T."/>
            <person name="Littmann E.R."/>
            <person name="Fontana E."/>
            <person name="Moody T.U."/>
            <person name="Kohout C.E."/>
            <person name="Gjonbalaj M."/>
            <person name="Eaton V."/>
            <person name="Seok R."/>
            <person name="Leiner I.M."/>
            <person name="Pamer E.G."/>
        </authorList>
    </citation>
    <scope>NUCLEOTIDE SEQUENCE [LARGE SCALE GENOMIC DNA]</scope>
    <source>
        <strain evidence="2 3">MSK.17.74</strain>
    </source>
</reference>
<dbReference type="Proteomes" id="UP001644719">
    <property type="component" value="Unassembled WGS sequence"/>
</dbReference>
<evidence type="ECO:0008006" key="4">
    <source>
        <dbReference type="Google" id="ProtNLM"/>
    </source>
</evidence>
<dbReference type="EMBL" id="JAAITS010000012">
    <property type="protein sequence ID" value="NSG84991.1"/>
    <property type="molecule type" value="Genomic_DNA"/>
</dbReference>
<sequence length="276" mass="30359">MREGKKFKKLLIGVAAAAMTMLCTLPVSAATKSFKPITVKAGRCIHLLNTNIQSNAITNYSYRIQPQSSGTRYDIVYAYGGEAEALKGARTDSGQIINNTYIKSSTSSNQGMIACLKVTSGSVKLSVKITSPNAKSKLTAAYQSSSHSPLKNTRTIKKGQWIKMTRTGSNLSTLPLIVAAKKGANINRRLNTTSYENYSFKSKYVAFRRYTNKKGGKLYKRKYLTTNGRTKYHFMLIPQSSAGRSYTGVLTTKKGNVTYYYPSDYITVSGYAGNSK</sequence>
<protein>
    <recommendedName>
        <fullName evidence="4">DUF4595 domain-containing protein</fullName>
    </recommendedName>
</protein>
<organism evidence="2 3">
    <name type="scientific">Blautia faecis</name>
    <dbReference type="NCBI Taxonomy" id="871665"/>
    <lineage>
        <taxon>Bacteria</taxon>
        <taxon>Bacillati</taxon>
        <taxon>Bacillota</taxon>
        <taxon>Clostridia</taxon>
        <taxon>Lachnospirales</taxon>
        <taxon>Lachnospiraceae</taxon>
        <taxon>Blautia</taxon>
    </lineage>
</organism>
<dbReference type="RefSeq" id="WP_148462238.1">
    <property type="nucleotide sequence ID" value="NZ_JAAINN010000010.1"/>
</dbReference>
<evidence type="ECO:0000313" key="3">
    <source>
        <dbReference type="Proteomes" id="UP001644719"/>
    </source>
</evidence>
<evidence type="ECO:0000256" key="1">
    <source>
        <dbReference type="SAM" id="SignalP"/>
    </source>
</evidence>
<gene>
    <name evidence="2" type="ORF">G5B17_06005</name>
</gene>
<keyword evidence="1" id="KW-0732">Signal</keyword>
<feature type="chain" id="PRO_5046679076" description="DUF4595 domain-containing protein" evidence="1">
    <location>
        <begin position="30"/>
        <end position="276"/>
    </location>
</feature>
<proteinExistence type="predicted"/>
<keyword evidence="3" id="KW-1185">Reference proteome</keyword>
<accession>A0ABX2H489</accession>
<feature type="signal peptide" evidence="1">
    <location>
        <begin position="1"/>
        <end position="29"/>
    </location>
</feature>
<name>A0ABX2H489_9FIRM</name>
<comment type="caution">
    <text evidence="2">The sequence shown here is derived from an EMBL/GenBank/DDBJ whole genome shotgun (WGS) entry which is preliminary data.</text>
</comment>